<evidence type="ECO:0000259" key="1">
    <source>
        <dbReference type="PROSITE" id="PS51819"/>
    </source>
</evidence>
<accession>A0ABW4CS13</accession>
<dbReference type="InterPro" id="IPR029068">
    <property type="entry name" value="Glyas_Bleomycin-R_OHBP_Dase"/>
</dbReference>
<dbReference type="Gene3D" id="3.10.180.10">
    <property type="entry name" value="2,3-Dihydroxybiphenyl 1,2-Dioxygenase, domain 1"/>
    <property type="match status" value="1"/>
</dbReference>
<evidence type="ECO:0000313" key="3">
    <source>
        <dbReference type="Proteomes" id="UP001597212"/>
    </source>
</evidence>
<organism evidence="2 3">
    <name type="scientific">Lacticaseibacillus hegangensis</name>
    <dbReference type="NCBI Taxonomy" id="2486010"/>
    <lineage>
        <taxon>Bacteria</taxon>
        <taxon>Bacillati</taxon>
        <taxon>Bacillota</taxon>
        <taxon>Bacilli</taxon>
        <taxon>Lactobacillales</taxon>
        <taxon>Lactobacillaceae</taxon>
        <taxon>Lacticaseibacillus</taxon>
    </lineage>
</organism>
<dbReference type="EMBL" id="JBHTOK010000008">
    <property type="protein sequence ID" value="MFD1440049.1"/>
    <property type="molecule type" value="Genomic_DNA"/>
</dbReference>
<protein>
    <submittedName>
        <fullName evidence="2">VOC family protein</fullName>
    </submittedName>
</protein>
<feature type="domain" description="VOC" evidence="1">
    <location>
        <begin position="5"/>
        <end position="131"/>
    </location>
</feature>
<reference evidence="3" key="1">
    <citation type="journal article" date="2019" name="Int. J. Syst. Evol. Microbiol.">
        <title>The Global Catalogue of Microorganisms (GCM) 10K type strain sequencing project: providing services to taxonomists for standard genome sequencing and annotation.</title>
        <authorList>
            <consortium name="The Broad Institute Genomics Platform"/>
            <consortium name="The Broad Institute Genome Sequencing Center for Infectious Disease"/>
            <person name="Wu L."/>
            <person name="Ma J."/>
        </authorList>
    </citation>
    <scope>NUCLEOTIDE SEQUENCE [LARGE SCALE GENOMIC DNA]</scope>
    <source>
        <strain evidence="3">CCM 8912</strain>
    </source>
</reference>
<gene>
    <name evidence="2" type="ORF">ACFQ5K_01405</name>
</gene>
<dbReference type="RefSeq" id="WP_164506135.1">
    <property type="nucleotide sequence ID" value="NZ_JBHTOK010000008.1"/>
</dbReference>
<name>A0ABW4CS13_9LACO</name>
<proteinExistence type="predicted"/>
<keyword evidence="3" id="KW-1185">Reference proteome</keyword>
<dbReference type="InterPro" id="IPR004360">
    <property type="entry name" value="Glyas_Fos-R_dOase_dom"/>
</dbReference>
<dbReference type="PROSITE" id="PS51819">
    <property type="entry name" value="VOC"/>
    <property type="match status" value="1"/>
</dbReference>
<sequence>MPTAVLNHVCLQTKHFQKSIAFFTQFFDAVPLHEWGTVGKGDHAIILKVGANVTFEVFEDHSDHAAHGIWDHVAFTTDNIKADFKRAEDLGAQVVVKPTFSDIPTFSGEMVKMWFGYLQSPGGEVFEMIQEGA</sequence>
<dbReference type="Proteomes" id="UP001597212">
    <property type="component" value="Unassembled WGS sequence"/>
</dbReference>
<comment type="caution">
    <text evidence="2">The sequence shown here is derived from an EMBL/GenBank/DDBJ whole genome shotgun (WGS) entry which is preliminary data.</text>
</comment>
<evidence type="ECO:0000313" key="2">
    <source>
        <dbReference type="EMBL" id="MFD1440049.1"/>
    </source>
</evidence>
<dbReference type="Pfam" id="PF00903">
    <property type="entry name" value="Glyoxalase"/>
    <property type="match status" value="1"/>
</dbReference>
<dbReference type="CDD" id="cd06587">
    <property type="entry name" value="VOC"/>
    <property type="match status" value="1"/>
</dbReference>
<dbReference type="SUPFAM" id="SSF54593">
    <property type="entry name" value="Glyoxalase/Bleomycin resistance protein/Dihydroxybiphenyl dioxygenase"/>
    <property type="match status" value="1"/>
</dbReference>
<dbReference type="InterPro" id="IPR037523">
    <property type="entry name" value="VOC_core"/>
</dbReference>